<dbReference type="GO" id="GO:0000139">
    <property type="term" value="C:Golgi membrane"/>
    <property type="evidence" value="ECO:0007669"/>
    <property type="project" value="UniProtKB-SubCell"/>
</dbReference>
<dbReference type="Proteomes" id="UP001443914">
    <property type="component" value="Unassembled WGS sequence"/>
</dbReference>
<dbReference type="InterPro" id="IPR029044">
    <property type="entry name" value="Nucleotide-diphossugar_trans"/>
</dbReference>
<dbReference type="GO" id="GO:0008378">
    <property type="term" value="F:galactosyltransferase activity"/>
    <property type="evidence" value="ECO:0007669"/>
    <property type="project" value="TreeGrafter"/>
</dbReference>
<evidence type="ECO:0000313" key="8">
    <source>
        <dbReference type="EMBL" id="KAK9749595.1"/>
    </source>
</evidence>
<evidence type="ECO:0000256" key="1">
    <source>
        <dbReference type="ARBA" id="ARBA00004323"/>
    </source>
</evidence>
<dbReference type="Gene3D" id="3.90.550.10">
    <property type="entry name" value="Spore Coat Polysaccharide Biosynthesis Protein SpsA, Chain A"/>
    <property type="match status" value="1"/>
</dbReference>
<evidence type="ECO:0000256" key="5">
    <source>
        <dbReference type="ARBA" id="ARBA00022968"/>
    </source>
</evidence>
<evidence type="ECO:0000256" key="4">
    <source>
        <dbReference type="ARBA" id="ARBA00022679"/>
    </source>
</evidence>
<dbReference type="PANTHER" id="PTHR31311">
    <property type="entry name" value="XYLOGLUCAN 6-XYLOSYLTRANSFERASE 5-RELATED-RELATED"/>
    <property type="match status" value="1"/>
</dbReference>
<reference evidence="8" key="1">
    <citation type="submission" date="2024-03" db="EMBL/GenBank/DDBJ databases">
        <title>WGS assembly of Saponaria officinalis var. Norfolk2.</title>
        <authorList>
            <person name="Jenkins J."/>
            <person name="Shu S."/>
            <person name="Grimwood J."/>
            <person name="Barry K."/>
            <person name="Goodstein D."/>
            <person name="Schmutz J."/>
            <person name="Leebens-Mack J."/>
            <person name="Osbourn A."/>
        </authorList>
    </citation>
    <scope>NUCLEOTIDE SEQUENCE [LARGE SCALE GENOMIC DNA]</scope>
    <source>
        <strain evidence="8">JIC</strain>
    </source>
</reference>
<keyword evidence="3" id="KW-0328">Glycosyltransferase</keyword>
<evidence type="ECO:0000256" key="7">
    <source>
        <dbReference type="SAM" id="Phobius"/>
    </source>
</evidence>
<evidence type="ECO:0000313" key="9">
    <source>
        <dbReference type="Proteomes" id="UP001443914"/>
    </source>
</evidence>
<comment type="similarity">
    <text evidence="2">Belongs to the glycosyltransferase 34 family.</text>
</comment>
<gene>
    <name evidence="8" type="ORF">RND81_02G137000</name>
</gene>
<keyword evidence="9" id="KW-1185">Reference proteome</keyword>
<dbReference type="InterPro" id="IPR008630">
    <property type="entry name" value="Glyco_trans_34"/>
</dbReference>
<evidence type="ECO:0000256" key="6">
    <source>
        <dbReference type="ARBA" id="ARBA00023034"/>
    </source>
</evidence>
<feature type="transmembrane region" description="Helical" evidence="7">
    <location>
        <begin position="12"/>
        <end position="31"/>
    </location>
</feature>
<dbReference type="PANTHER" id="PTHR31311:SF3">
    <property type="entry name" value="GLYCOSYLTRANSFERASE 7-RELATED"/>
    <property type="match status" value="1"/>
</dbReference>
<keyword evidence="7" id="KW-0472">Membrane</keyword>
<sequence length="432" mass="50000">MSEFNRLKRSSVLSDGIMFLSGVLVTLVILWSNPSKISSIRSNPDPFFTSTYINTGSEPAKTNQNPTQNDLNVTTFYDDPEFNYTMGTPIKNWDEKRRQWLETHPSMSGSKNRIVMVTGSSPNPCKNPIGDHLQLRLFKNKVDYSRIHGHDVFYNNVLLHQGMFGYWAKYPLVKAAMLAHPEAEWIWWVDSDAVFTDMDFTHPLDKYEAYNLVVYGWEEGVLIKKSTMALNAGVFLIRNCQWSMDLLDHWAGFGPQNENYAKWGEIQKSVFIDKPYPVSDDQAALCYMILMEKEIWGNKIYLESEYYFQGYWVEIVDKFENVTRRYTELETQVGSLRTRHAEKAGKKYRAEWQTRLDAANTNGFTMGSWRRPFMTHFTGCEPCSGDHNPTYTKEACEGGMITALNFADSQVLRNFGYTRPDLYNSSRVEPLW</sequence>
<dbReference type="Pfam" id="PF05637">
    <property type="entry name" value="Glyco_transf_34"/>
    <property type="match status" value="1"/>
</dbReference>
<name>A0AAW1MSV0_SAPOF</name>
<organism evidence="8 9">
    <name type="scientific">Saponaria officinalis</name>
    <name type="common">Common soapwort</name>
    <name type="synonym">Lychnis saponaria</name>
    <dbReference type="NCBI Taxonomy" id="3572"/>
    <lineage>
        <taxon>Eukaryota</taxon>
        <taxon>Viridiplantae</taxon>
        <taxon>Streptophyta</taxon>
        <taxon>Embryophyta</taxon>
        <taxon>Tracheophyta</taxon>
        <taxon>Spermatophyta</taxon>
        <taxon>Magnoliopsida</taxon>
        <taxon>eudicotyledons</taxon>
        <taxon>Gunneridae</taxon>
        <taxon>Pentapetalae</taxon>
        <taxon>Caryophyllales</taxon>
        <taxon>Caryophyllaceae</taxon>
        <taxon>Caryophylleae</taxon>
        <taxon>Saponaria</taxon>
    </lineage>
</organism>
<keyword evidence="7" id="KW-0812">Transmembrane</keyword>
<evidence type="ECO:0000256" key="3">
    <source>
        <dbReference type="ARBA" id="ARBA00022676"/>
    </source>
</evidence>
<keyword evidence="7" id="KW-1133">Transmembrane helix</keyword>
<accession>A0AAW1MSV0</accession>
<dbReference type="GO" id="GO:0005768">
    <property type="term" value="C:endosome"/>
    <property type="evidence" value="ECO:0007669"/>
    <property type="project" value="TreeGrafter"/>
</dbReference>
<evidence type="ECO:0000256" key="2">
    <source>
        <dbReference type="ARBA" id="ARBA00005664"/>
    </source>
</evidence>
<proteinExistence type="inferred from homology"/>
<keyword evidence="4" id="KW-0808">Transferase</keyword>
<dbReference type="GO" id="GO:0005802">
    <property type="term" value="C:trans-Golgi network"/>
    <property type="evidence" value="ECO:0007669"/>
    <property type="project" value="TreeGrafter"/>
</dbReference>
<comment type="subcellular location">
    <subcellularLocation>
        <location evidence="1">Golgi apparatus membrane</location>
        <topology evidence="1">Single-pass type II membrane protein</topology>
    </subcellularLocation>
</comment>
<keyword evidence="6" id="KW-0333">Golgi apparatus</keyword>
<protein>
    <submittedName>
        <fullName evidence="8">Uncharacterized protein</fullName>
    </submittedName>
</protein>
<dbReference type="EMBL" id="JBDFQZ010000002">
    <property type="protein sequence ID" value="KAK9749595.1"/>
    <property type="molecule type" value="Genomic_DNA"/>
</dbReference>
<dbReference type="AlphaFoldDB" id="A0AAW1MSV0"/>
<keyword evidence="5" id="KW-0735">Signal-anchor</keyword>
<comment type="caution">
    <text evidence="8">The sequence shown here is derived from an EMBL/GenBank/DDBJ whole genome shotgun (WGS) entry which is preliminary data.</text>
</comment>